<reference evidence="1" key="2">
    <citation type="journal article" date="2015" name="Fish Shellfish Immunol.">
        <title>Early steps in the European eel (Anguilla anguilla)-Vibrio vulnificus interaction in the gills: Role of the RtxA13 toxin.</title>
        <authorList>
            <person name="Callol A."/>
            <person name="Pajuelo D."/>
            <person name="Ebbesson L."/>
            <person name="Teles M."/>
            <person name="MacKenzie S."/>
            <person name="Amaro C."/>
        </authorList>
    </citation>
    <scope>NUCLEOTIDE SEQUENCE</scope>
</reference>
<evidence type="ECO:0000313" key="1">
    <source>
        <dbReference type="EMBL" id="JAH64273.1"/>
    </source>
</evidence>
<organism evidence="1">
    <name type="scientific">Anguilla anguilla</name>
    <name type="common">European freshwater eel</name>
    <name type="synonym">Muraena anguilla</name>
    <dbReference type="NCBI Taxonomy" id="7936"/>
    <lineage>
        <taxon>Eukaryota</taxon>
        <taxon>Metazoa</taxon>
        <taxon>Chordata</taxon>
        <taxon>Craniata</taxon>
        <taxon>Vertebrata</taxon>
        <taxon>Euteleostomi</taxon>
        <taxon>Actinopterygii</taxon>
        <taxon>Neopterygii</taxon>
        <taxon>Teleostei</taxon>
        <taxon>Anguilliformes</taxon>
        <taxon>Anguillidae</taxon>
        <taxon>Anguilla</taxon>
    </lineage>
</organism>
<protein>
    <submittedName>
        <fullName evidence="1">Uncharacterized protein</fullName>
    </submittedName>
</protein>
<proteinExistence type="predicted"/>
<sequence length="33" mass="3701">MDLCDCVCELITLGSLTMYTRCGIDCLTRILKC</sequence>
<dbReference type="EMBL" id="GBXM01044304">
    <property type="protein sequence ID" value="JAH64273.1"/>
    <property type="molecule type" value="Transcribed_RNA"/>
</dbReference>
<dbReference type="AlphaFoldDB" id="A0A0E9UH49"/>
<name>A0A0E9UH49_ANGAN</name>
<accession>A0A0E9UH49</accession>
<reference evidence="1" key="1">
    <citation type="submission" date="2014-11" db="EMBL/GenBank/DDBJ databases">
        <authorList>
            <person name="Amaro Gonzalez C."/>
        </authorList>
    </citation>
    <scope>NUCLEOTIDE SEQUENCE</scope>
</reference>